<dbReference type="InterPro" id="IPR040690">
    <property type="entry name" value="FtsX_ECD"/>
</dbReference>
<protein>
    <recommendedName>
        <fullName evidence="2">FtsX extracellular domain-containing protein</fullName>
    </recommendedName>
</protein>
<keyword evidence="1" id="KW-1133">Transmembrane helix</keyword>
<keyword evidence="4" id="KW-1185">Reference proteome</keyword>
<sequence length="185" mass="20324">MSSRIREALVELEGDVSGLRLAPPSAVRARGRARTRRRVGALAGATAVVLGAAALPVWRAPADPPTFSVGDPRPSATCAPEQPPRPGVLMVFFKEEVTDEQRRAVLVRLKEFHQIDRTVTVSPVDRWERFVATYCGSPELARIGPDQFPESVEVHLRRDDPAVLERIREAVRSLPGVDEVPPPAR</sequence>
<evidence type="ECO:0000259" key="2">
    <source>
        <dbReference type="Pfam" id="PF18075"/>
    </source>
</evidence>
<dbReference type="Proteomes" id="UP000198210">
    <property type="component" value="Chromosome I"/>
</dbReference>
<feature type="transmembrane region" description="Helical" evidence="1">
    <location>
        <begin position="39"/>
        <end position="58"/>
    </location>
</feature>
<name>A0A1C5K6P4_9ACTN</name>
<feature type="domain" description="FtsX extracellular" evidence="2">
    <location>
        <begin position="90"/>
        <end position="180"/>
    </location>
</feature>
<evidence type="ECO:0000256" key="1">
    <source>
        <dbReference type="SAM" id="Phobius"/>
    </source>
</evidence>
<keyword evidence="1" id="KW-0812">Transmembrane</keyword>
<dbReference type="AlphaFoldDB" id="A0A1C5K6P4"/>
<evidence type="ECO:0000313" key="3">
    <source>
        <dbReference type="EMBL" id="SCG78435.1"/>
    </source>
</evidence>
<dbReference type="Pfam" id="PF18075">
    <property type="entry name" value="FtsX_ECD"/>
    <property type="match status" value="1"/>
</dbReference>
<proteinExistence type="predicted"/>
<dbReference type="Gene3D" id="3.30.70.3040">
    <property type="match status" value="1"/>
</dbReference>
<evidence type="ECO:0000313" key="4">
    <source>
        <dbReference type="Proteomes" id="UP000198210"/>
    </source>
</evidence>
<dbReference type="RefSeq" id="WP_088973265.1">
    <property type="nucleotide sequence ID" value="NZ_JBHLYF010000033.1"/>
</dbReference>
<organism evidence="3 4">
    <name type="scientific">Micromonospora siamensis</name>
    <dbReference type="NCBI Taxonomy" id="299152"/>
    <lineage>
        <taxon>Bacteria</taxon>
        <taxon>Bacillati</taxon>
        <taxon>Actinomycetota</taxon>
        <taxon>Actinomycetes</taxon>
        <taxon>Micromonosporales</taxon>
        <taxon>Micromonosporaceae</taxon>
        <taxon>Micromonospora</taxon>
    </lineage>
</organism>
<dbReference type="EMBL" id="LT607751">
    <property type="protein sequence ID" value="SCG78435.1"/>
    <property type="molecule type" value="Genomic_DNA"/>
</dbReference>
<keyword evidence="1" id="KW-0472">Membrane</keyword>
<gene>
    <name evidence="3" type="ORF">GA0074704_5652</name>
</gene>
<reference evidence="3 4" key="1">
    <citation type="submission" date="2016-06" db="EMBL/GenBank/DDBJ databases">
        <authorList>
            <person name="Kjaerup R.B."/>
            <person name="Dalgaard T.S."/>
            <person name="Juul-Madsen H.R."/>
        </authorList>
    </citation>
    <scope>NUCLEOTIDE SEQUENCE [LARGE SCALE GENOMIC DNA]</scope>
    <source>
        <strain evidence="3 4">DSM 45097</strain>
    </source>
</reference>
<accession>A0A1C5K6P4</accession>